<keyword evidence="5" id="KW-0833">Ubl conjugation pathway</keyword>
<feature type="compositionally biased region" description="Polar residues" evidence="11">
    <location>
        <begin position="298"/>
        <end position="315"/>
    </location>
</feature>
<comment type="catalytic activity">
    <reaction evidence="1">
        <text>Thiol-dependent hydrolysis of ester, thioester, amide, peptide and isopeptide bonds formed by the C-terminal Gly of ubiquitin (a 76-residue protein attached to proteins as an intracellular targeting signal).</text>
        <dbReference type="EC" id="3.4.19.12"/>
    </reaction>
</comment>
<evidence type="ECO:0000256" key="4">
    <source>
        <dbReference type="ARBA" id="ARBA00022670"/>
    </source>
</evidence>
<feature type="compositionally biased region" description="Polar residues" evidence="11">
    <location>
        <begin position="634"/>
        <end position="644"/>
    </location>
</feature>
<evidence type="ECO:0000256" key="2">
    <source>
        <dbReference type="ARBA" id="ARBA00009085"/>
    </source>
</evidence>
<evidence type="ECO:0000256" key="7">
    <source>
        <dbReference type="ARBA" id="ARBA00022807"/>
    </source>
</evidence>
<dbReference type="Gene3D" id="3.90.70.10">
    <property type="entry name" value="Cysteine proteinases"/>
    <property type="match status" value="1"/>
</dbReference>
<dbReference type="GO" id="GO:0005634">
    <property type="term" value="C:nucleus"/>
    <property type="evidence" value="ECO:0007669"/>
    <property type="project" value="TreeGrafter"/>
</dbReference>
<evidence type="ECO:0000313" key="13">
    <source>
        <dbReference type="EMBL" id="CAG5082573.1"/>
    </source>
</evidence>
<dbReference type="GO" id="GO:0005829">
    <property type="term" value="C:cytosol"/>
    <property type="evidence" value="ECO:0007669"/>
    <property type="project" value="TreeGrafter"/>
</dbReference>
<dbReference type="GO" id="GO:0016579">
    <property type="term" value="P:protein deubiquitination"/>
    <property type="evidence" value="ECO:0007669"/>
    <property type="project" value="InterPro"/>
</dbReference>
<keyword evidence="14" id="KW-1185">Reference proteome</keyword>
<evidence type="ECO:0000256" key="10">
    <source>
        <dbReference type="ARBA" id="ARBA00032453"/>
    </source>
</evidence>
<gene>
    <name evidence="13" type="ORF">HICCMSTLAB_LOCUS3598</name>
</gene>
<dbReference type="InterPro" id="IPR001394">
    <property type="entry name" value="Peptidase_C19_UCH"/>
</dbReference>
<feature type="compositionally biased region" description="Polar residues" evidence="11">
    <location>
        <begin position="612"/>
        <end position="624"/>
    </location>
</feature>
<comment type="caution">
    <text evidence="13">The sequence shown here is derived from an EMBL/GenBank/DDBJ whole genome shotgun (WGS) entry which is preliminary data.</text>
</comment>
<evidence type="ECO:0000256" key="11">
    <source>
        <dbReference type="SAM" id="MobiDB-lite"/>
    </source>
</evidence>
<keyword evidence="4" id="KW-0645">Protease</keyword>
<dbReference type="InterPro" id="IPR045578">
    <property type="entry name" value="USP47_C"/>
</dbReference>
<dbReference type="PANTHER" id="PTHR24006:SF702">
    <property type="entry name" value="UBIQUITIN CARBOXYL-TERMINAL HYDROLASE 47"/>
    <property type="match status" value="1"/>
</dbReference>
<evidence type="ECO:0000313" key="14">
    <source>
        <dbReference type="Proteomes" id="UP000786811"/>
    </source>
</evidence>
<protein>
    <recommendedName>
        <fullName evidence="8">Ubiquitin carboxyl-terminal hydrolase 47</fullName>
        <ecNumber evidence="3">3.4.19.12</ecNumber>
    </recommendedName>
    <alternativeName>
        <fullName evidence="9">Ubiquitin thioesterase 47</fullName>
    </alternativeName>
    <alternativeName>
        <fullName evidence="10">Ubiquitin-specific-processing protease 47</fullName>
    </alternativeName>
</protein>
<dbReference type="PROSITE" id="PS00972">
    <property type="entry name" value="USP_1"/>
    <property type="match status" value="1"/>
</dbReference>
<dbReference type="Pfam" id="PF00443">
    <property type="entry name" value="UCH"/>
    <property type="match status" value="1"/>
</dbReference>
<dbReference type="EC" id="3.4.19.12" evidence="3"/>
<feature type="compositionally biased region" description="Basic and acidic residues" evidence="11">
    <location>
        <begin position="1053"/>
        <end position="1068"/>
    </location>
</feature>
<keyword evidence="7" id="KW-0788">Thiol protease</keyword>
<dbReference type="Proteomes" id="UP000786811">
    <property type="component" value="Unassembled WGS sequence"/>
</dbReference>
<evidence type="ECO:0000256" key="1">
    <source>
        <dbReference type="ARBA" id="ARBA00000707"/>
    </source>
</evidence>
<sequence>MCLQTMVVVAGEGIGDVVHDIPLCNVTKDRDSHRTVPELEDCSDPNKMKTKIKVKKTIVVVAGEAKFPAKIIDTKNNLIADYSVLLMAPNSIVSQVRQAVSICCKDSPSIDKFNLYLTQGENYFPLDDMTKTLDDYGVNFDSPKVNEQSGQLTFERHNNDCKYEYSSTEDVYLEFKLQYEEQKDLLNISFLVSKATWVEDLIANIKEHVNFLFDNKNTVKFVLLYNGTSIFSFKAHHDTTIGEFGFDFSKSAEVILQLRVCDTPNWEDSHSPTRNRRNASTTDGFDYSAALRGADDSGLSQNKESDSRLTSNNKTVKNEMERFSPSGNFSGSPKVERKYVTEHKSDISYVGLVNQAMTCYLNSLLQALYMTPEFRNALYNWEYVEGSEKDEANSIPYQLQKLFLNLQTSQKTAVETTSLTKSFGWDSTEAWQQHDIQELCRVMFDALEQKFKNTEQADLINRFYEGKMIDYVKCLECQMEKSREDTFLDIPLPVKPFGSTVAYNSVEEALRGFVQPETLNDTNQYFCENCNKKCDAHKGLKFTKFPYLLTLHLKRFDFDYQTFHRIKLNDKVTFPDILNLNSLIPSSASLDENEADSPLSEEVDECLPCENGFTSGEPTPSSSEQNDDEGIDMNNASTSSVNSQENDRNRNNKNPPGPYKYELFSIMIHSGSAGGGHYYAYIKDFKTQEWLCFNDQNVSPITHDDIQKSYGGGPSRVYYSGAYSSSTNAYMLMYRQIDPERNALPMQVNDFPKHIQEVLRKMKEQEERRNAENSMNCQKFKIFCHHPKEKKCINTRIYLFEENESLSDLTKNAYDQLNLKDYVDLNQCRLVSYDPEHDFIKCSFEGAEQKSIASITQSSSSYETISSPYNLLMEIRNKNDKFKVYHPGEIATKVFLVNVNSHRIVDGPVSVRVKTSATLADYCKLVTEAFNQKPFPMQVVLMKNNTNSIVLQENDSHPLEYKGFTNGCKVFVSSQLDSNPLKKFTESTLKAMVESFANIIVLNIELPDMRNEVLKELNIQLLESKKEAKDEKVMANGLPTSKPVVNGESGVNAEKHDVVDGEVQKSGEDEPTGWNSLQTEGEEWQERSTSEDSSLSDSDRTLVGDASEDDETSNVIQDLCTPTRENWGIDDQVDYCFKVKSKPGSSPEQIQLLVDQHITMESLRKHLEQYIRIPLECFKVIQQTNNTEDIKFMRPRSTPRSFEDGQTLTIQLDRALRDGEFKVKLHYLWVGYMTRPTEYNLVGEWIVSKDATVAQTKKEIIEDLKANNNIDVSYEKCRLRKKFSATPSKVLFDHQKFKDIELINQELIVQELPDKDNVTDPNQIVINATKFPVQESVESYEIALSNNTLSELATKLAELTGINAENLNFVKLDWINYGGYADAIDSYKWINLNDESWNLLTFEYGANIYYKDGTEENNYSSNEDDDKSKQNTYERRLALDSNVNNMRDKTRRFRFCKESSYNSPRRERALKIYFDNK</sequence>
<evidence type="ECO:0000256" key="9">
    <source>
        <dbReference type="ARBA" id="ARBA00029910"/>
    </source>
</evidence>
<dbReference type="CDD" id="cd02659">
    <property type="entry name" value="peptidase_C19C"/>
    <property type="match status" value="1"/>
</dbReference>
<dbReference type="SUPFAM" id="SSF54001">
    <property type="entry name" value="Cysteine proteinases"/>
    <property type="match status" value="1"/>
</dbReference>
<dbReference type="InterPro" id="IPR018200">
    <property type="entry name" value="USP_CS"/>
</dbReference>
<feature type="region of interest" description="Disordered" evidence="11">
    <location>
        <begin position="610"/>
        <end position="656"/>
    </location>
</feature>
<organism evidence="13 14">
    <name type="scientific">Cotesia congregata</name>
    <name type="common">Parasitoid wasp</name>
    <name type="synonym">Apanteles congregatus</name>
    <dbReference type="NCBI Taxonomy" id="51543"/>
    <lineage>
        <taxon>Eukaryota</taxon>
        <taxon>Metazoa</taxon>
        <taxon>Ecdysozoa</taxon>
        <taxon>Arthropoda</taxon>
        <taxon>Hexapoda</taxon>
        <taxon>Insecta</taxon>
        <taxon>Pterygota</taxon>
        <taxon>Neoptera</taxon>
        <taxon>Endopterygota</taxon>
        <taxon>Hymenoptera</taxon>
        <taxon>Apocrita</taxon>
        <taxon>Ichneumonoidea</taxon>
        <taxon>Braconidae</taxon>
        <taxon>Microgastrinae</taxon>
        <taxon>Cotesia</taxon>
    </lineage>
</organism>
<accession>A0A8J2H7S9</accession>
<comment type="similarity">
    <text evidence="2">Belongs to the peptidase C19 family.</text>
</comment>
<dbReference type="EMBL" id="CAJNRD030001118">
    <property type="protein sequence ID" value="CAG5082573.1"/>
    <property type="molecule type" value="Genomic_DNA"/>
</dbReference>
<proteinExistence type="inferred from homology"/>
<dbReference type="InterPro" id="IPR028889">
    <property type="entry name" value="USP"/>
</dbReference>
<dbReference type="GO" id="GO:0006508">
    <property type="term" value="P:proteolysis"/>
    <property type="evidence" value="ECO:0007669"/>
    <property type="project" value="UniProtKB-KW"/>
</dbReference>
<evidence type="ECO:0000256" key="8">
    <source>
        <dbReference type="ARBA" id="ARBA00026136"/>
    </source>
</evidence>
<evidence type="ECO:0000256" key="6">
    <source>
        <dbReference type="ARBA" id="ARBA00022801"/>
    </source>
</evidence>
<feature type="region of interest" description="Disordered" evidence="11">
    <location>
        <begin position="1028"/>
        <end position="1116"/>
    </location>
</feature>
<dbReference type="InterPro" id="IPR038765">
    <property type="entry name" value="Papain-like_cys_pep_sf"/>
</dbReference>
<evidence type="ECO:0000256" key="5">
    <source>
        <dbReference type="ARBA" id="ARBA00022786"/>
    </source>
</evidence>
<dbReference type="GO" id="GO:0004843">
    <property type="term" value="F:cysteine-type deubiquitinase activity"/>
    <property type="evidence" value="ECO:0007669"/>
    <property type="project" value="UniProtKB-EC"/>
</dbReference>
<dbReference type="PROSITE" id="PS00973">
    <property type="entry name" value="USP_2"/>
    <property type="match status" value="1"/>
</dbReference>
<feature type="region of interest" description="Disordered" evidence="11">
    <location>
        <begin position="1413"/>
        <end position="1432"/>
    </location>
</feature>
<reference evidence="13" key="1">
    <citation type="submission" date="2021-04" db="EMBL/GenBank/DDBJ databases">
        <authorList>
            <person name="Chebbi M.A.C M."/>
        </authorList>
    </citation>
    <scope>NUCLEOTIDE SEQUENCE</scope>
</reference>
<evidence type="ECO:0000259" key="12">
    <source>
        <dbReference type="PROSITE" id="PS50235"/>
    </source>
</evidence>
<name>A0A8J2H7S9_COTCN</name>
<dbReference type="PROSITE" id="PS50235">
    <property type="entry name" value="USP_3"/>
    <property type="match status" value="1"/>
</dbReference>
<dbReference type="OrthoDB" id="289038at2759"/>
<keyword evidence="6 13" id="KW-0378">Hydrolase</keyword>
<dbReference type="InterPro" id="IPR050164">
    <property type="entry name" value="Peptidase_C19"/>
</dbReference>
<evidence type="ECO:0000256" key="3">
    <source>
        <dbReference type="ARBA" id="ARBA00012759"/>
    </source>
</evidence>
<feature type="domain" description="USP" evidence="12">
    <location>
        <begin position="350"/>
        <end position="737"/>
    </location>
</feature>
<feature type="region of interest" description="Disordered" evidence="11">
    <location>
        <begin position="292"/>
        <end position="330"/>
    </location>
</feature>
<dbReference type="Pfam" id="PF19718">
    <property type="entry name" value="USP47_C"/>
    <property type="match status" value="1"/>
</dbReference>
<dbReference type="PANTHER" id="PTHR24006">
    <property type="entry name" value="UBIQUITIN CARBOXYL-TERMINAL HYDROLASE"/>
    <property type="match status" value="1"/>
</dbReference>